<keyword evidence="3" id="KW-1185">Reference proteome</keyword>
<evidence type="ECO:0000256" key="1">
    <source>
        <dbReference type="SAM" id="Coils"/>
    </source>
</evidence>
<accession>A0ABP9Y7W6</accession>
<evidence type="ECO:0000313" key="2">
    <source>
        <dbReference type="EMBL" id="GAA5803079.1"/>
    </source>
</evidence>
<protein>
    <submittedName>
        <fullName evidence="2">Uncharacterized protein</fullName>
    </submittedName>
</protein>
<sequence>MNIKTVPAKNNNNNITLRKSPLTQLKQDLERLRQQKIDDESLIQKQTQEIMALKKKLIGTKELELQLLKKATIETKLALVNKEIKNLSIDVIDLLQVTNSSDRITNKESIKKLKTQLETQEDDFKKKLEGYTTLIIETKQNIHSHQELFNKLKLDHATQISQLNSNHIDHLNKLKLDHKQELTHLKKKKKPSCHLNNLDHILEQALLEFEQEQYNHIPTTMLIRQHDSNHKSLLHGKTIPAMMNQQWYSKKFIPVDAVSWPAPQPSPNLKIMRNHSR</sequence>
<proteinExistence type="predicted"/>
<dbReference type="Proteomes" id="UP001476247">
    <property type="component" value="Unassembled WGS sequence"/>
</dbReference>
<name>A0ABP9Y7W6_9FUNG</name>
<feature type="coiled-coil region" evidence="1">
    <location>
        <begin position="22"/>
        <end position="49"/>
    </location>
</feature>
<comment type="caution">
    <text evidence="2">The sequence shown here is derived from an EMBL/GenBank/DDBJ whole genome shotgun (WGS) entry which is preliminary data.</text>
</comment>
<organism evidence="2 3">
    <name type="scientific">Helicostylum pulchrum</name>
    <dbReference type="NCBI Taxonomy" id="562976"/>
    <lineage>
        <taxon>Eukaryota</taxon>
        <taxon>Fungi</taxon>
        <taxon>Fungi incertae sedis</taxon>
        <taxon>Mucoromycota</taxon>
        <taxon>Mucoromycotina</taxon>
        <taxon>Mucoromycetes</taxon>
        <taxon>Mucorales</taxon>
        <taxon>Mucorineae</taxon>
        <taxon>Mucoraceae</taxon>
        <taxon>Helicostylum</taxon>
    </lineage>
</organism>
<gene>
    <name evidence="2" type="ORF">HPULCUR_008554</name>
</gene>
<reference evidence="2 3" key="1">
    <citation type="submission" date="2024-04" db="EMBL/GenBank/DDBJ databases">
        <title>genome sequences of Mucor flavus KT1a and Helicostylum pulchrum KT1b strains isolation_sourced from the surface of a dry-aged beef.</title>
        <authorList>
            <person name="Toyotome T."/>
            <person name="Hosono M."/>
            <person name="Torimaru M."/>
            <person name="Fukuda K."/>
            <person name="Mikami N."/>
        </authorList>
    </citation>
    <scope>NUCLEOTIDE SEQUENCE [LARGE SCALE GENOMIC DNA]</scope>
    <source>
        <strain evidence="2 3">KT1b</strain>
    </source>
</reference>
<evidence type="ECO:0000313" key="3">
    <source>
        <dbReference type="Proteomes" id="UP001476247"/>
    </source>
</evidence>
<keyword evidence="1" id="KW-0175">Coiled coil</keyword>
<dbReference type="EMBL" id="BAABUJ010000026">
    <property type="protein sequence ID" value="GAA5803079.1"/>
    <property type="molecule type" value="Genomic_DNA"/>
</dbReference>